<accession>A0A813EYA1</accession>
<evidence type="ECO:0000259" key="6">
    <source>
        <dbReference type="SMART" id="SM00645"/>
    </source>
</evidence>
<keyword evidence="2" id="KW-0865">Zymogen</keyword>
<comment type="similarity">
    <text evidence="1">Belongs to the peptidase C1 family.</text>
</comment>
<gene>
    <name evidence="8" type="ORF">PGLA1383_LOCUS22021</name>
</gene>
<dbReference type="GO" id="GO:0006508">
    <property type="term" value="P:proteolysis"/>
    <property type="evidence" value="ECO:0007669"/>
    <property type="project" value="InterPro"/>
</dbReference>
<keyword evidence="9" id="KW-1185">Reference proteome</keyword>
<organism evidence="8 9">
    <name type="scientific">Polarella glacialis</name>
    <name type="common">Dinoflagellate</name>
    <dbReference type="NCBI Taxonomy" id="89957"/>
    <lineage>
        <taxon>Eukaryota</taxon>
        <taxon>Sar</taxon>
        <taxon>Alveolata</taxon>
        <taxon>Dinophyceae</taxon>
        <taxon>Suessiales</taxon>
        <taxon>Suessiaceae</taxon>
        <taxon>Polarella</taxon>
    </lineage>
</organism>
<keyword evidence="4" id="KW-0812">Transmembrane</keyword>
<dbReference type="PROSITE" id="PS00639">
    <property type="entry name" value="THIOL_PROTEASE_HIS"/>
    <property type="match status" value="1"/>
</dbReference>
<feature type="chain" id="PRO_5032882130" evidence="5">
    <location>
        <begin position="19"/>
        <end position="428"/>
    </location>
</feature>
<feature type="domain" description="Peptidase C1A papain C-terminal" evidence="6">
    <location>
        <begin position="117"/>
        <end position="339"/>
    </location>
</feature>
<dbReference type="SUPFAM" id="SSF54001">
    <property type="entry name" value="Cysteine proteinases"/>
    <property type="match status" value="1"/>
</dbReference>
<comment type="caution">
    <text evidence="8">The sequence shown here is derived from an EMBL/GenBank/DDBJ whole genome shotgun (WGS) entry which is preliminary data.</text>
</comment>
<feature type="transmembrane region" description="Helical" evidence="4">
    <location>
        <begin position="396"/>
        <end position="417"/>
    </location>
</feature>
<dbReference type="InterPro" id="IPR000169">
    <property type="entry name" value="Pept_cys_AS"/>
</dbReference>
<evidence type="ECO:0000256" key="4">
    <source>
        <dbReference type="SAM" id="Phobius"/>
    </source>
</evidence>
<dbReference type="Pfam" id="PF08246">
    <property type="entry name" value="Inhibitor_I29"/>
    <property type="match status" value="1"/>
</dbReference>
<evidence type="ECO:0000313" key="8">
    <source>
        <dbReference type="EMBL" id="CAE8603821.1"/>
    </source>
</evidence>
<evidence type="ECO:0000256" key="2">
    <source>
        <dbReference type="ARBA" id="ARBA00023145"/>
    </source>
</evidence>
<dbReference type="InterPro" id="IPR013201">
    <property type="entry name" value="Prot_inhib_I29"/>
</dbReference>
<dbReference type="PANTHER" id="PTHR12411">
    <property type="entry name" value="CYSTEINE PROTEASE FAMILY C1-RELATED"/>
    <property type="match status" value="1"/>
</dbReference>
<dbReference type="GO" id="GO:0008234">
    <property type="term" value="F:cysteine-type peptidase activity"/>
    <property type="evidence" value="ECO:0007669"/>
    <property type="project" value="InterPro"/>
</dbReference>
<protein>
    <submittedName>
        <fullName evidence="8">Uncharacterized protein</fullName>
    </submittedName>
</protein>
<dbReference type="AlphaFoldDB" id="A0A813EYA1"/>
<dbReference type="InterPro" id="IPR000668">
    <property type="entry name" value="Peptidase_C1A_C"/>
</dbReference>
<feature type="domain" description="Cathepsin propeptide inhibitor" evidence="7">
    <location>
        <begin position="29"/>
        <end position="85"/>
    </location>
</feature>
<evidence type="ECO:0000259" key="7">
    <source>
        <dbReference type="SMART" id="SM00848"/>
    </source>
</evidence>
<dbReference type="PROSITE" id="PS00139">
    <property type="entry name" value="THIOL_PROTEASE_CYS"/>
    <property type="match status" value="1"/>
</dbReference>
<evidence type="ECO:0000256" key="3">
    <source>
        <dbReference type="ARBA" id="ARBA00023157"/>
    </source>
</evidence>
<dbReference type="InterPro" id="IPR039417">
    <property type="entry name" value="Peptidase_C1A_papain-like"/>
</dbReference>
<feature type="transmembrane region" description="Helical" evidence="4">
    <location>
        <begin position="370"/>
        <end position="390"/>
    </location>
</feature>
<evidence type="ECO:0000313" key="9">
    <source>
        <dbReference type="Proteomes" id="UP000654075"/>
    </source>
</evidence>
<dbReference type="Proteomes" id="UP000654075">
    <property type="component" value="Unassembled WGS sequence"/>
</dbReference>
<dbReference type="InterPro" id="IPR013128">
    <property type="entry name" value="Peptidase_C1A"/>
</dbReference>
<dbReference type="PRINTS" id="PR00705">
    <property type="entry name" value="PAPAIN"/>
</dbReference>
<dbReference type="InterPro" id="IPR038765">
    <property type="entry name" value="Papain-like_cys_pep_sf"/>
</dbReference>
<dbReference type="SMART" id="SM00645">
    <property type="entry name" value="Pept_C1"/>
    <property type="match status" value="1"/>
</dbReference>
<keyword evidence="4" id="KW-0472">Membrane</keyword>
<proteinExistence type="inferred from homology"/>
<dbReference type="OrthoDB" id="190265at2759"/>
<dbReference type="InterPro" id="IPR025661">
    <property type="entry name" value="Pept_asp_AS"/>
</dbReference>
<dbReference type="PROSITE" id="PS00640">
    <property type="entry name" value="THIOL_PROTEASE_ASN"/>
    <property type="match status" value="1"/>
</dbReference>
<dbReference type="SMART" id="SM00848">
    <property type="entry name" value="Inhibitor_I29"/>
    <property type="match status" value="1"/>
</dbReference>
<evidence type="ECO:0000256" key="1">
    <source>
        <dbReference type="ARBA" id="ARBA00008455"/>
    </source>
</evidence>
<dbReference type="EMBL" id="CAJNNV010015831">
    <property type="protein sequence ID" value="CAE8603821.1"/>
    <property type="molecule type" value="Genomic_DNA"/>
</dbReference>
<dbReference type="InterPro" id="IPR025660">
    <property type="entry name" value="Pept_his_AS"/>
</dbReference>
<dbReference type="CDD" id="cd02248">
    <property type="entry name" value="Peptidase_C1A"/>
    <property type="match status" value="1"/>
</dbReference>
<keyword evidence="5" id="KW-0732">Signal</keyword>
<feature type="transmembrane region" description="Helical" evidence="4">
    <location>
        <begin position="345"/>
        <end position="365"/>
    </location>
</feature>
<feature type="signal peptide" evidence="5">
    <location>
        <begin position="1"/>
        <end position="18"/>
    </location>
</feature>
<keyword evidence="3" id="KW-1015">Disulfide bond</keyword>
<name>A0A813EYA1_POLGL</name>
<dbReference type="Gene3D" id="3.90.70.10">
    <property type="entry name" value="Cysteine proteinases"/>
    <property type="match status" value="1"/>
</dbReference>
<evidence type="ECO:0000256" key="5">
    <source>
        <dbReference type="SAM" id="SignalP"/>
    </source>
</evidence>
<reference evidence="8" key="1">
    <citation type="submission" date="2021-02" db="EMBL/GenBank/DDBJ databases">
        <authorList>
            <person name="Dougan E. K."/>
            <person name="Rhodes N."/>
            <person name="Thang M."/>
            <person name="Chan C."/>
        </authorList>
    </citation>
    <scope>NUCLEOTIDE SEQUENCE</scope>
</reference>
<dbReference type="OMA" id="NCGMATF"/>
<sequence>MSLMSSALLAGILGCAHARSQAVHADYGFADYVRDFGRQYSGNELEVRRTIVEDNFRRIKEHNASPRRLWEASINKFVDRSLVEFQQLMGYDKVQARQRLEPGVLGTPYSMAPNATLPQWVDWRQKGAISEVKDQGSCGGCWGFSAAEAIESHLALHGGPLLRLAPEEFIACTPNLEHCGGKGGCSGGTLEQAFNFSMQHGIVEESSYPFRRGPRRHKCDFTKLSAPRVQVTGFVRLPSNDAQALMTALAQQGPLSILVAATPWQLYDKGIFDGELGMGCGLDINHAVQLVGYGSEDGIDYWLVRNSWGAGWGEGGYIRLLRQPGHESCGLDPAPKDGLCGKSGWVVVVVVVVDVVVVVVVAVVVVVVDVVVVVAVVVVAAADAATAVYVAVSCKVLLLLLMLLLLLLQLLLLELLLQLLPADVLAAA</sequence>
<keyword evidence="4" id="KW-1133">Transmembrane helix</keyword>
<dbReference type="Pfam" id="PF00112">
    <property type="entry name" value="Peptidase_C1"/>
    <property type="match status" value="1"/>
</dbReference>